<dbReference type="EMBL" id="JAQIZT010000019">
    <property type="protein sequence ID" value="KAJ6951127.1"/>
    <property type="molecule type" value="Genomic_DNA"/>
</dbReference>
<comment type="caution">
    <text evidence="2">The sequence shown here is derived from an EMBL/GenBank/DDBJ whole genome shotgun (WGS) entry which is preliminary data.</text>
</comment>
<accession>A0AAD6L686</accession>
<dbReference type="AlphaFoldDB" id="A0AAD6L686"/>
<keyword evidence="1" id="KW-0812">Transmembrane</keyword>
<feature type="transmembrane region" description="Helical" evidence="1">
    <location>
        <begin position="103"/>
        <end position="121"/>
    </location>
</feature>
<evidence type="ECO:0000256" key="1">
    <source>
        <dbReference type="SAM" id="Phobius"/>
    </source>
</evidence>
<protein>
    <submittedName>
        <fullName evidence="2">Uncharacterized protein</fullName>
    </submittedName>
</protein>
<keyword evidence="3" id="KW-1185">Reference proteome</keyword>
<keyword evidence="1" id="KW-0472">Membrane</keyword>
<organism evidence="2 3">
    <name type="scientific">Populus alba x Populus x berolinensis</name>
    <dbReference type="NCBI Taxonomy" id="444605"/>
    <lineage>
        <taxon>Eukaryota</taxon>
        <taxon>Viridiplantae</taxon>
        <taxon>Streptophyta</taxon>
        <taxon>Embryophyta</taxon>
        <taxon>Tracheophyta</taxon>
        <taxon>Spermatophyta</taxon>
        <taxon>Magnoliopsida</taxon>
        <taxon>eudicotyledons</taxon>
        <taxon>Gunneridae</taxon>
        <taxon>Pentapetalae</taxon>
        <taxon>rosids</taxon>
        <taxon>fabids</taxon>
        <taxon>Malpighiales</taxon>
        <taxon>Salicaceae</taxon>
        <taxon>Saliceae</taxon>
        <taxon>Populus</taxon>
    </lineage>
</organism>
<feature type="transmembrane region" description="Helical" evidence="1">
    <location>
        <begin position="31"/>
        <end position="52"/>
    </location>
</feature>
<proteinExistence type="predicted"/>
<reference evidence="2" key="1">
    <citation type="journal article" date="2023" name="Mol. Ecol. Resour.">
        <title>Chromosome-level genome assembly of a triploid poplar Populus alba 'Berolinensis'.</title>
        <authorList>
            <person name="Chen S."/>
            <person name="Yu Y."/>
            <person name="Wang X."/>
            <person name="Wang S."/>
            <person name="Zhang T."/>
            <person name="Zhou Y."/>
            <person name="He R."/>
            <person name="Meng N."/>
            <person name="Wang Y."/>
            <person name="Liu W."/>
            <person name="Liu Z."/>
            <person name="Liu J."/>
            <person name="Guo Q."/>
            <person name="Huang H."/>
            <person name="Sederoff R.R."/>
            <person name="Wang G."/>
            <person name="Qu G."/>
            <person name="Chen S."/>
        </authorList>
    </citation>
    <scope>NUCLEOTIDE SEQUENCE</scope>
    <source>
        <strain evidence="2">SC-2020</strain>
    </source>
</reference>
<feature type="transmembrane region" description="Helical" evidence="1">
    <location>
        <begin position="72"/>
        <end position="91"/>
    </location>
</feature>
<sequence length="251" mass="28572">MWKKLTRGDGGEDSGERFRNNKRFLCSKQTLLCCLGISVFNLFMCLLSYFYWYKNGWSDVKLVNLFDSVLRTLSWGALSVYLYTLNSDFLFYHKHESSEVRYLVSDMVSVFTALFLCYVGFSRHETQNSLLEQPFLNVDISSDTSNTPALESNKSRGGDAVMTCANAGPFSVLTFNWMNSLIAFGNKKTLDLEDVPQLDSLDSVFRGFPAFRNKLESHNGAASRVTPFKLAKELFLSTWKEILWTALLAII</sequence>
<dbReference type="Proteomes" id="UP001164929">
    <property type="component" value="Chromosome 19"/>
</dbReference>
<evidence type="ECO:0000313" key="2">
    <source>
        <dbReference type="EMBL" id="KAJ6951127.1"/>
    </source>
</evidence>
<evidence type="ECO:0000313" key="3">
    <source>
        <dbReference type="Proteomes" id="UP001164929"/>
    </source>
</evidence>
<gene>
    <name evidence="2" type="ORF">NC653_040485</name>
</gene>
<name>A0AAD6L686_9ROSI</name>
<keyword evidence="1" id="KW-1133">Transmembrane helix</keyword>